<dbReference type="PROSITE" id="PS51257">
    <property type="entry name" value="PROKAR_LIPOPROTEIN"/>
    <property type="match status" value="1"/>
</dbReference>
<evidence type="ECO:0000313" key="9">
    <source>
        <dbReference type="Proteomes" id="UP001595530"/>
    </source>
</evidence>
<evidence type="ECO:0000256" key="2">
    <source>
        <dbReference type="ARBA" id="ARBA00023136"/>
    </source>
</evidence>
<dbReference type="PANTHER" id="PTHR38098:SF1">
    <property type="entry name" value="LPS-ASSEMBLY LIPOPROTEIN LPTE"/>
    <property type="match status" value="1"/>
</dbReference>
<dbReference type="Proteomes" id="UP001595530">
    <property type="component" value="Unassembled WGS sequence"/>
</dbReference>
<evidence type="ECO:0000256" key="3">
    <source>
        <dbReference type="ARBA" id="ARBA00023139"/>
    </source>
</evidence>
<keyword evidence="7" id="KW-0812">Transmembrane</keyword>
<evidence type="ECO:0000256" key="4">
    <source>
        <dbReference type="ARBA" id="ARBA00023237"/>
    </source>
</evidence>
<accession>A0ABV7F7R5</accession>
<comment type="subcellular location">
    <subcellularLocation>
        <location evidence="6">Cell outer membrane</location>
        <topology evidence="6">Lipid-anchor</topology>
    </subcellularLocation>
</comment>
<dbReference type="PANTHER" id="PTHR38098">
    <property type="entry name" value="LPS-ASSEMBLY LIPOPROTEIN LPTE"/>
    <property type="match status" value="1"/>
</dbReference>
<evidence type="ECO:0000256" key="7">
    <source>
        <dbReference type="SAM" id="Phobius"/>
    </source>
</evidence>
<keyword evidence="3 6" id="KW-0564">Palmitate</keyword>
<gene>
    <name evidence="6 8" type="primary">lptE</name>
    <name evidence="8" type="ORF">ACFOFO_20360</name>
</gene>
<evidence type="ECO:0000256" key="6">
    <source>
        <dbReference type="HAMAP-Rule" id="MF_01186"/>
    </source>
</evidence>
<reference evidence="9" key="1">
    <citation type="journal article" date="2019" name="Int. J. Syst. Evol. Microbiol.">
        <title>The Global Catalogue of Microorganisms (GCM) 10K type strain sequencing project: providing services to taxonomists for standard genome sequencing and annotation.</title>
        <authorList>
            <consortium name="The Broad Institute Genomics Platform"/>
            <consortium name="The Broad Institute Genome Sequencing Center for Infectious Disease"/>
            <person name="Wu L."/>
            <person name="Ma J."/>
        </authorList>
    </citation>
    <scope>NUCLEOTIDE SEQUENCE [LARGE SCALE GENOMIC DNA]</scope>
    <source>
        <strain evidence="9">KCTC 42986</strain>
    </source>
</reference>
<comment type="subunit">
    <text evidence="6">Component of the lipopolysaccharide transport and assembly complex. Interacts with LptD.</text>
</comment>
<keyword evidence="9" id="KW-1185">Reference proteome</keyword>
<evidence type="ECO:0000256" key="1">
    <source>
        <dbReference type="ARBA" id="ARBA00022729"/>
    </source>
</evidence>
<comment type="similarity">
    <text evidence="6">Belongs to the LptE lipoprotein family.</text>
</comment>
<keyword evidence="5 6" id="KW-0449">Lipoprotein</keyword>
<dbReference type="Gene3D" id="3.30.160.150">
    <property type="entry name" value="Lipoprotein like domain"/>
    <property type="match status" value="1"/>
</dbReference>
<dbReference type="HAMAP" id="MF_01186">
    <property type="entry name" value="LPS_assembly_LptE"/>
    <property type="match status" value="1"/>
</dbReference>
<name>A0ABV7F7R5_9BURK</name>
<organism evidence="8 9">
    <name type="scientific">Undibacterium arcticum</name>
    <dbReference type="NCBI Taxonomy" id="1762892"/>
    <lineage>
        <taxon>Bacteria</taxon>
        <taxon>Pseudomonadati</taxon>
        <taxon>Pseudomonadota</taxon>
        <taxon>Betaproteobacteria</taxon>
        <taxon>Burkholderiales</taxon>
        <taxon>Oxalobacteraceae</taxon>
        <taxon>Undibacterium</taxon>
    </lineage>
</organism>
<dbReference type="InterPro" id="IPR007485">
    <property type="entry name" value="LPS_assembly_LptE"/>
</dbReference>
<keyword evidence="1 6" id="KW-0732">Signal</keyword>
<evidence type="ECO:0000313" key="8">
    <source>
        <dbReference type="EMBL" id="MFC3110286.1"/>
    </source>
</evidence>
<dbReference type="Pfam" id="PF04390">
    <property type="entry name" value="LptE"/>
    <property type="match status" value="1"/>
</dbReference>
<dbReference type="RefSeq" id="WP_390332617.1">
    <property type="nucleotide sequence ID" value="NZ_JBHRTP010000072.1"/>
</dbReference>
<keyword evidence="2 6" id="KW-0472">Membrane</keyword>
<protein>
    <recommendedName>
        <fullName evidence="6">LPS-assembly lipoprotein LptE</fullName>
    </recommendedName>
</protein>
<sequence>MFKMQFSKAQNAGHLLAQVRGYALLVLAACALSACGFHLRGSTGKTSLPFKSIYVALPESSPLGAELKRNLRAGGDTTVVADPKAAQVVMEVLSEAKNKQILSLNSQGRVREYSLTYTLVFRVKDSQEREVLAPTEITLKRAISYNENQALANESEEALLYRDIQTDLVQQLMRRLGALRLAP</sequence>
<keyword evidence="7" id="KW-1133">Transmembrane helix</keyword>
<keyword evidence="4 6" id="KW-0998">Cell outer membrane</keyword>
<feature type="transmembrane region" description="Helical" evidence="7">
    <location>
        <begin position="21"/>
        <end position="39"/>
    </location>
</feature>
<dbReference type="EMBL" id="JBHRTP010000072">
    <property type="protein sequence ID" value="MFC3110286.1"/>
    <property type="molecule type" value="Genomic_DNA"/>
</dbReference>
<comment type="function">
    <text evidence="6">Together with LptD, is involved in the assembly of lipopolysaccharide (LPS) at the surface of the outer membrane. Required for the proper assembly of LptD. Binds LPS and may serve as the LPS recognition site at the outer membrane.</text>
</comment>
<evidence type="ECO:0000256" key="5">
    <source>
        <dbReference type="ARBA" id="ARBA00023288"/>
    </source>
</evidence>
<comment type="caution">
    <text evidence="8">The sequence shown here is derived from an EMBL/GenBank/DDBJ whole genome shotgun (WGS) entry which is preliminary data.</text>
</comment>
<proteinExistence type="inferred from homology"/>